<dbReference type="Proteomes" id="UP000887580">
    <property type="component" value="Unplaced"/>
</dbReference>
<proteinExistence type="predicted"/>
<protein>
    <submittedName>
        <fullName evidence="2">Uncharacterized protein</fullName>
    </submittedName>
</protein>
<sequence length="345" mass="39646">MSANDEFMVFKYKQQYLTNSQTNQENQYSNLNLHQSCKVPILIPLQACNKSYNDQNYYSEVSDNCKKETYSLSLHKSSKWLELKKNAEKESKNHWKKYGNTTKKSTLSIHIATYEKSVEAAESDPKKENLKNSISKTMKNEKQILTSPFIVQNPFEFLRQQSNDKVPQPEVSQFRASNSLLNPNEALNNGQHGIHFVQQQQQQNYQPLQYSAILQQQYHPHQQQMLNPRNQIYYLQQNTSHPMMPQNGVPLQRRPFPPGFVPFQHLNGQILNPAINVPQTSETIRPQGVNPLAPPASTRPQNVNVSAQSTINRRPSSQQLQRRPSTKGDEKPKDPSIAATAEYLK</sequence>
<accession>A0AC35GRW1</accession>
<organism evidence="1 2">
    <name type="scientific">Panagrolaimus sp. PS1159</name>
    <dbReference type="NCBI Taxonomy" id="55785"/>
    <lineage>
        <taxon>Eukaryota</taxon>
        <taxon>Metazoa</taxon>
        <taxon>Ecdysozoa</taxon>
        <taxon>Nematoda</taxon>
        <taxon>Chromadorea</taxon>
        <taxon>Rhabditida</taxon>
        <taxon>Tylenchina</taxon>
        <taxon>Panagrolaimomorpha</taxon>
        <taxon>Panagrolaimoidea</taxon>
        <taxon>Panagrolaimidae</taxon>
        <taxon>Panagrolaimus</taxon>
    </lineage>
</organism>
<evidence type="ECO:0000313" key="1">
    <source>
        <dbReference type="Proteomes" id="UP000887580"/>
    </source>
</evidence>
<name>A0AC35GRW1_9BILA</name>
<reference evidence="2" key="1">
    <citation type="submission" date="2022-11" db="UniProtKB">
        <authorList>
            <consortium name="WormBaseParasite"/>
        </authorList>
    </citation>
    <scope>IDENTIFICATION</scope>
</reference>
<evidence type="ECO:0000313" key="2">
    <source>
        <dbReference type="WBParaSite" id="PS1159_v2.g8003.t1"/>
    </source>
</evidence>
<dbReference type="WBParaSite" id="PS1159_v2.g8003.t1">
    <property type="protein sequence ID" value="PS1159_v2.g8003.t1"/>
    <property type="gene ID" value="PS1159_v2.g8003"/>
</dbReference>